<sequence length="58" mass="5987">MRRVSGFAAFLRAETTGGLLLLAATVAALVWANAALGIHHTVVHLAVPAGVTEKHVAE</sequence>
<dbReference type="HOGENOM" id="CLU_2972828_0_0_11"/>
<name>Q0RM78_FRAAA</name>
<evidence type="ECO:0000256" key="4">
    <source>
        <dbReference type="ARBA" id="ARBA00023065"/>
    </source>
</evidence>
<evidence type="ECO:0000256" key="1">
    <source>
        <dbReference type="ARBA" id="ARBA00022448"/>
    </source>
</evidence>
<evidence type="ECO:0000313" key="6">
    <source>
        <dbReference type="Proteomes" id="UP000000657"/>
    </source>
</evidence>
<keyword evidence="6" id="KW-1185">Reference proteome</keyword>
<keyword evidence="4" id="KW-0406">Ion transport</keyword>
<evidence type="ECO:0000256" key="2">
    <source>
        <dbReference type="ARBA" id="ARBA00022449"/>
    </source>
</evidence>
<dbReference type="Proteomes" id="UP000000657">
    <property type="component" value="Chromosome"/>
</dbReference>
<evidence type="ECO:0000313" key="5">
    <source>
        <dbReference type="EMBL" id="CAJ61374.1"/>
    </source>
</evidence>
<dbReference type="Pfam" id="PF06965">
    <property type="entry name" value="Na_H_antiport_1"/>
    <property type="match status" value="1"/>
</dbReference>
<organism evidence="5 6">
    <name type="scientific">Frankia alni (strain DSM 45986 / CECT 9034 / ACN14a)</name>
    <dbReference type="NCBI Taxonomy" id="326424"/>
    <lineage>
        <taxon>Bacteria</taxon>
        <taxon>Bacillati</taxon>
        <taxon>Actinomycetota</taxon>
        <taxon>Actinomycetes</taxon>
        <taxon>Frankiales</taxon>
        <taxon>Frankiaceae</taxon>
        <taxon>Frankia</taxon>
    </lineage>
</organism>
<keyword evidence="2" id="KW-0050">Antiport</keyword>
<dbReference type="Gene3D" id="1.20.1530.10">
    <property type="entry name" value="Na+/H+ antiporter like domain"/>
    <property type="match status" value="1"/>
</dbReference>
<dbReference type="GO" id="GO:0006814">
    <property type="term" value="P:sodium ion transport"/>
    <property type="evidence" value="ECO:0007669"/>
    <property type="project" value="InterPro"/>
</dbReference>
<accession>Q0RM78</accession>
<evidence type="ECO:0000256" key="3">
    <source>
        <dbReference type="ARBA" id="ARBA00023053"/>
    </source>
</evidence>
<dbReference type="STRING" id="326424.FRAAL2728"/>
<dbReference type="GO" id="GO:0006885">
    <property type="term" value="P:regulation of pH"/>
    <property type="evidence" value="ECO:0007669"/>
    <property type="project" value="InterPro"/>
</dbReference>
<protein>
    <submittedName>
        <fullName evidence="5">Sodium/proton antiporter (Partial)</fullName>
    </submittedName>
</protein>
<dbReference type="InterPro" id="IPR023171">
    <property type="entry name" value="Na/H_antiporter_dom_sf"/>
</dbReference>
<dbReference type="KEGG" id="fal:FRAAL2728"/>
<proteinExistence type="predicted"/>
<dbReference type="EMBL" id="CT573213">
    <property type="protein sequence ID" value="CAJ61374.1"/>
    <property type="molecule type" value="Genomic_DNA"/>
</dbReference>
<gene>
    <name evidence="5" type="ordered locus">FRAAL2728</name>
</gene>
<dbReference type="InterPro" id="IPR004670">
    <property type="entry name" value="NhaA"/>
</dbReference>
<reference evidence="5 6" key="1">
    <citation type="journal article" date="2007" name="Genome Res.">
        <title>Genome characteristics of facultatively symbiotic Frankia sp. strains reflect host range and host plant biogeography.</title>
        <authorList>
            <person name="Normand P."/>
            <person name="Lapierre P."/>
            <person name="Tisa L.S."/>
            <person name="Gogarten J.P."/>
            <person name="Alloisio N."/>
            <person name="Bagnarol E."/>
            <person name="Bassi C.A."/>
            <person name="Berry A.M."/>
            <person name="Bickhart D.M."/>
            <person name="Choisne N."/>
            <person name="Couloux A."/>
            <person name="Cournoyer B."/>
            <person name="Cruveiller S."/>
            <person name="Daubin V."/>
            <person name="Demange N."/>
            <person name="Francino M.P."/>
            <person name="Goltsman E."/>
            <person name="Huang Y."/>
            <person name="Kopp O.R."/>
            <person name="Labarre L."/>
            <person name="Lapidus A."/>
            <person name="Lavire C."/>
            <person name="Marechal J."/>
            <person name="Martinez M."/>
            <person name="Mastronunzio J.E."/>
            <person name="Mullin B.C."/>
            <person name="Niemann J."/>
            <person name="Pujic P."/>
            <person name="Rawnsley T."/>
            <person name="Rouy Z."/>
            <person name="Schenowitz C."/>
            <person name="Sellstedt A."/>
            <person name="Tavares F."/>
            <person name="Tomkins J.P."/>
            <person name="Vallenet D."/>
            <person name="Valverde C."/>
            <person name="Wall L.G."/>
            <person name="Wang Y."/>
            <person name="Medigue C."/>
            <person name="Benson D.R."/>
        </authorList>
    </citation>
    <scope>NUCLEOTIDE SEQUENCE [LARGE SCALE GENOMIC DNA]</scope>
    <source>
        <strain evidence="6">DSM 45986 / CECT 9034 / ACN14a</strain>
    </source>
</reference>
<dbReference type="AlphaFoldDB" id="Q0RM78"/>
<dbReference type="GO" id="GO:0015297">
    <property type="term" value="F:antiporter activity"/>
    <property type="evidence" value="ECO:0007669"/>
    <property type="project" value="UniProtKB-KW"/>
</dbReference>
<keyword evidence="1" id="KW-0813">Transport</keyword>
<dbReference type="GO" id="GO:0016020">
    <property type="term" value="C:membrane"/>
    <property type="evidence" value="ECO:0007669"/>
    <property type="project" value="InterPro"/>
</dbReference>
<keyword evidence="3" id="KW-0915">Sodium</keyword>